<evidence type="ECO:0000313" key="7">
    <source>
        <dbReference type="Proteomes" id="UP000641588"/>
    </source>
</evidence>
<keyword evidence="7" id="KW-1185">Reference proteome</keyword>
<dbReference type="RefSeq" id="WP_171651389.1">
    <property type="nucleotide sequence ID" value="NZ_WHOD01000045.1"/>
</dbReference>
<comment type="similarity">
    <text evidence="2 3">Belongs to the peptidase S26 family.</text>
</comment>
<dbReference type="GO" id="GO:0009003">
    <property type="term" value="F:signal peptidase activity"/>
    <property type="evidence" value="ECO:0007669"/>
    <property type="project" value="UniProtKB-EC"/>
</dbReference>
<accession>A0A972GLZ4</accession>
<feature type="chain" id="PRO_5039546295" description="Signal peptidase I" evidence="4">
    <location>
        <begin position="17"/>
        <end position="216"/>
    </location>
</feature>
<protein>
    <recommendedName>
        <fullName evidence="3">Signal peptidase I</fullName>
        <ecNumber evidence="3">3.4.21.89</ecNumber>
    </recommendedName>
</protein>
<evidence type="ECO:0000256" key="2">
    <source>
        <dbReference type="ARBA" id="ARBA00009370"/>
    </source>
</evidence>
<dbReference type="InterPro" id="IPR036286">
    <property type="entry name" value="LexA/Signal_pep-like_sf"/>
</dbReference>
<gene>
    <name evidence="6" type="primary">lepB</name>
    <name evidence="6" type="ORF">GC093_08105</name>
</gene>
<sequence>MRVCIFILLIAALISACCQEPLQDNETKQEIGKITATNGMSVYHHGYDNMDRGHHEFDGVDIVVDLTYYKSTPIQRGDIIYYKNPKLENSKLNLSEYEISRVIALPGEKIRINKGQIYINGRKLDTFYGEAHRLGMNIEELQKASERSDLADNIRNNFKGNAKDFLESKDTNIKELKVPDGQYYIIGDDWFRSADSRYFGTIPKDSILGKVMGDKQ</sequence>
<dbReference type="NCBIfam" id="TIGR02227">
    <property type="entry name" value="sigpep_I_bact"/>
    <property type="match status" value="1"/>
</dbReference>
<dbReference type="GO" id="GO:0005886">
    <property type="term" value="C:plasma membrane"/>
    <property type="evidence" value="ECO:0007669"/>
    <property type="project" value="UniProtKB-SubCell"/>
</dbReference>
<dbReference type="EMBL" id="WHOD01000045">
    <property type="protein sequence ID" value="NOU93184.1"/>
    <property type="molecule type" value="Genomic_DNA"/>
</dbReference>
<dbReference type="PANTHER" id="PTHR43390">
    <property type="entry name" value="SIGNAL PEPTIDASE I"/>
    <property type="match status" value="1"/>
</dbReference>
<proteinExistence type="inferred from homology"/>
<comment type="caution">
    <text evidence="6">The sequence shown here is derived from an EMBL/GenBank/DDBJ whole genome shotgun (WGS) entry which is preliminary data.</text>
</comment>
<dbReference type="EC" id="3.4.21.89" evidence="3"/>
<dbReference type="AlphaFoldDB" id="A0A972GLZ4"/>
<feature type="signal peptide" evidence="4">
    <location>
        <begin position="1"/>
        <end position="16"/>
    </location>
</feature>
<name>A0A972GLZ4_9BACL</name>
<keyword evidence="3" id="KW-0645">Protease</keyword>
<dbReference type="Gene3D" id="2.10.109.10">
    <property type="entry name" value="Umud Fragment, subunit A"/>
    <property type="match status" value="1"/>
</dbReference>
<reference evidence="6" key="1">
    <citation type="submission" date="2019-10" db="EMBL/GenBank/DDBJ databases">
        <title>Description of Paenibacillus glebae sp. nov.</title>
        <authorList>
            <person name="Carlier A."/>
            <person name="Qi S."/>
        </authorList>
    </citation>
    <scope>NUCLEOTIDE SEQUENCE</scope>
    <source>
        <strain evidence="6">LMG 31456</strain>
    </source>
</reference>
<comment type="catalytic activity">
    <reaction evidence="3">
        <text>Cleavage of hydrophobic, N-terminal signal or leader sequences from secreted and periplasmic proteins.</text>
        <dbReference type="EC" id="3.4.21.89"/>
    </reaction>
</comment>
<dbReference type="InterPro" id="IPR000223">
    <property type="entry name" value="Pept_S26A_signal_pept_1"/>
</dbReference>
<evidence type="ECO:0000313" key="6">
    <source>
        <dbReference type="EMBL" id="NOU93184.1"/>
    </source>
</evidence>
<dbReference type="Pfam" id="PF10502">
    <property type="entry name" value="Peptidase_S26"/>
    <property type="match status" value="1"/>
</dbReference>
<dbReference type="PANTHER" id="PTHR43390:SF1">
    <property type="entry name" value="CHLOROPLAST PROCESSING PEPTIDASE"/>
    <property type="match status" value="1"/>
</dbReference>
<feature type="domain" description="Peptidase S26" evidence="5">
    <location>
        <begin position="58"/>
        <end position="211"/>
    </location>
</feature>
<dbReference type="InterPro" id="IPR019533">
    <property type="entry name" value="Peptidase_S26"/>
</dbReference>
<organism evidence="6 7">
    <name type="scientific">Paenibacillus foliorum</name>
    <dbReference type="NCBI Taxonomy" id="2654974"/>
    <lineage>
        <taxon>Bacteria</taxon>
        <taxon>Bacillati</taxon>
        <taxon>Bacillota</taxon>
        <taxon>Bacilli</taxon>
        <taxon>Bacillales</taxon>
        <taxon>Paenibacillaceae</taxon>
        <taxon>Paenibacillus</taxon>
    </lineage>
</organism>
<keyword evidence="4" id="KW-0732">Signal</keyword>
<dbReference type="CDD" id="cd06530">
    <property type="entry name" value="S26_SPase_I"/>
    <property type="match status" value="1"/>
</dbReference>
<dbReference type="GO" id="GO:0004252">
    <property type="term" value="F:serine-type endopeptidase activity"/>
    <property type="evidence" value="ECO:0007669"/>
    <property type="project" value="InterPro"/>
</dbReference>
<dbReference type="PRINTS" id="PR00727">
    <property type="entry name" value="LEADERPTASE"/>
</dbReference>
<evidence type="ECO:0000259" key="5">
    <source>
        <dbReference type="Pfam" id="PF10502"/>
    </source>
</evidence>
<evidence type="ECO:0000256" key="3">
    <source>
        <dbReference type="RuleBase" id="RU362042"/>
    </source>
</evidence>
<dbReference type="PROSITE" id="PS51257">
    <property type="entry name" value="PROKAR_LIPOPROTEIN"/>
    <property type="match status" value="1"/>
</dbReference>
<dbReference type="SUPFAM" id="SSF51306">
    <property type="entry name" value="LexA/Signal peptidase"/>
    <property type="match status" value="1"/>
</dbReference>
<keyword evidence="3 6" id="KW-0378">Hydrolase</keyword>
<evidence type="ECO:0000256" key="1">
    <source>
        <dbReference type="ARBA" id="ARBA00004401"/>
    </source>
</evidence>
<dbReference type="GO" id="GO:0006465">
    <property type="term" value="P:signal peptide processing"/>
    <property type="evidence" value="ECO:0007669"/>
    <property type="project" value="InterPro"/>
</dbReference>
<evidence type="ECO:0000256" key="4">
    <source>
        <dbReference type="SAM" id="SignalP"/>
    </source>
</evidence>
<dbReference type="Proteomes" id="UP000641588">
    <property type="component" value="Unassembled WGS sequence"/>
</dbReference>
<comment type="subcellular location">
    <subcellularLocation>
        <location evidence="1">Cell membrane</location>
        <topology evidence="1">Single-pass type II membrane protein</topology>
    </subcellularLocation>
    <subcellularLocation>
        <location evidence="3">Membrane</location>
        <topology evidence="3">Single-pass type II membrane protein</topology>
    </subcellularLocation>
</comment>